<comment type="caution">
    <text evidence="2">The sequence shown here is derived from an EMBL/GenBank/DDBJ whole genome shotgun (WGS) entry which is preliminary data.</text>
</comment>
<name>A0A7J7CAB1_TRIWF</name>
<reference evidence="2 3" key="1">
    <citation type="journal article" date="2020" name="Nat. Commun.">
        <title>Genome of Tripterygium wilfordii and identification of cytochrome P450 involved in triptolide biosynthesis.</title>
        <authorList>
            <person name="Tu L."/>
            <person name="Su P."/>
            <person name="Zhang Z."/>
            <person name="Gao L."/>
            <person name="Wang J."/>
            <person name="Hu T."/>
            <person name="Zhou J."/>
            <person name="Zhang Y."/>
            <person name="Zhao Y."/>
            <person name="Liu Y."/>
            <person name="Song Y."/>
            <person name="Tong Y."/>
            <person name="Lu Y."/>
            <person name="Yang J."/>
            <person name="Xu C."/>
            <person name="Jia M."/>
            <person name="Peters R.J."/>
            <person name="Huang L."/>
            <person name="Gao W."/>
        </authorList>
    </citation>
    <scope>NUCLEOTIDE SEQUENCE [LARGE SCALE GENOMIC DNA]</scope>
    <source>
        <strain evidence="3">cv. XIE 37</strain>
        <tissue evidence="2">Leaf</tissue>
    </source>
</reference>
<evidence type="ECO:0000256" key="1">
    <source>
        <dbReference type="SAM" id="MobiDB-lite"/>
    </source>
</evidence>
<dbReference type="AlphaFoldDB" id="A0A7J7CAB1"/>
<sequence length="110" mass="12331">MGRGVTCDEAAAGGGGGDGSLYTEVSSSTVVFEDMSDFRKSSKSYRDHDVGDVFFGTDDIADTRDLLYKEDVLESYRRDEALKSSKKRQKKRCSLIAQCFQFLNLMFCIR</sequence>
<dbReference type="EMBL" id="JAAARO010000019">
    <property type="protein sequence ID" value="KAF5731063.1"/>
    <property type="molecule type" value="Genomic_DNA"/>
</dbReference>
<protein>
    <submittedName>
        <fullName evidence="2">Uncharacterized protein</fullName>
    </submittedName>
</protein>
<dbReference type="OrthoDB" id="1749484at2759"/>
<dbReference type="Proteomes" id="UP000593562">
    <property type="component" value="Unassembled WGS sequence"/>
</dbReference>
<evidence type="ECO:0000313" key="2">
    <source>
        <dbReference type="EMBL" id="KAF5731063.1"/>
    </source>
</evidence>
<organism evidence="2 3">
    <name type="scientific">Tripterygium wilfordii</name>
    <name type="common">Thunder God vine</name>
    <dbReference type="NCBI Taxonomy" id="458696"/>
    <lineage>
        <taxon>Eukaryota</taxon>
        <taxon>Viridiplantae</taxon>
        <taxon>Streptophyta</taxon>
        <taxon>Embryophyta</taxon>
        <taxon>Tracheophyta</taxon>
        <taxon>Spermatophyta</taxon>
        <taxon>Magnoliopsida</taxon>
        <taxon>eudicotyledons</taxon>
        <taxon>Gunneridae</taxon>
        <taxon>Pentapetalae</taxon>
        <taxon>rosids</taxon>
        <taxon>fabids</taxon>
        <taxon>Celastrales</taxon>
        <taxon>Celastraceae</taxon>
        <taxon>Tripterygium</taxon>
    </lineage>
</organism>
<accession>A0A7J7CAB1</accession>
<proteinExistence type="predicted"/>
<evidence type="ECO:0000313" key="3">
    <source>
        <dbReference type="Proteomes" id="UP000593562"/>
    </source>
</evidence>
<feature type="region of interest" description="Disordered" evidence="1">
    <location>
        <begin position="1"/>
        <end position="21"/>
    </location>
</feature>
<gene>
    <name evidence="2" type="ORF">HS088_TW19G00667</name>
</gene>
<dbReference type="InParanoid" id="A0A7J7CAB1"/>
<keyword evidence="3" id="KW-1185">Reference proteome</keyword>